<dbReference type="EMBL" id="CAJNDS010000385">
    <property type="protein sequence ID" value="CAE7200316.1"/>
    <property type="molecule type" value="Genomic_DNA"/>
</dbReference>
<gene>
    <name evidence="1" type="ORF">SNAT2548_LOCUS5936</name>
</gene>
<protein>
    <submittedName>
        <fullName evidence="1">Uncharacterized protein</fullName>
    </submittedName>
</protein>
<evidence type="ECO:0000313" key="2">
    <source>
        <dbReference type="Proteomes" id="UP000604046"/>
    </source>
</evidence>
<reference evidence="1" key="1">
    <citation type="submission" date="2021-02" db="EMBL/GenBank/DDBJ databases">
        <authorList>
            <person name="Dougan E. K."/>
            <person name="Rhodes N."/>
            <person name="Thang M."/>
            <person name="Chan C."/>
        </authorList>
    </citation>
    <scope>NUCLEOTIDE SEQUENCE</scope>
</reference>
<dbReference type="AlphaFoldDB" id="A0A812J891"/>
<evidence type="ECO:0000313" key="1">
    <source>
        <dbReference type="EMBL" id="CAE7200316.1"/>
    </source>
</evidence>
<proteinExistence type="predicted"/>
<keyword evidence="2" id="KW-1185">Reference proteome</keyword>
<organism evidence="1 2">
    <name type="scientific">Symbiodinium natans</name>
    <dbReference type="NCBI Taxonomy" id="878477"/>
    <lineage>
        <taxon>Eukaryota</taxon>
        <taxon>Sar</taxon>
        <taxon>Alveolata</taxon>
        <taxon>Dinophyceae</taxon>
        <taxon>Suessiales</taxon>
        <taxon>Symbiodiniaceae</taxon>
        <taxon>Symbiodinium</taxon>
    </lineage>
</organism>
<dbReference type="Proteomes" id="UP000604046">
    <property type="component" value="Unassembled WGS sequence"/>
</dbReference>
<sequence length="543" mass="60293">MGNFNYQILCAKSRQGCGVPTSWYCLSTEHACAQASVRFEPDSKPCRRLESLFGNGWWVACPPTPMLGWSGGRCIRRLVGRLVGRSSASRGYATGAQVRQADWGLEEVASWSLYGSYHDPSDPRRGMVQLYMDSGSARMVHSEYGPVPARLRVVAQEDGRVKLTEGPLVIEINDAGLHLPDGTVAAAIPSQPAADLPGLPGIGFDAEAYCNAVSLLEDLCFPPEECQQVVRSRKLRKRALQRQQVPHLFGPSDSVRPMLADVPVPPDWSGVRAHGDLNVPSWLERAGTWGAFDVKAACVSWQQHNETPSKAAPSVEELRAHGYLLRLFSPCASLPLQRSRLLAILRQPHTALAQYLVQHSVFWRRPENANRLDEVQEHFQGMDVGEFRRQAAPPILLARLARAARSRRRRSGSPFRCLRLVECCVREEADLRVELITSPEGLDEAAAKLRNCAGGEGYHNKAEKGECLLLVLKQGGKLAAMAEWCTVQQRFLQLVEHCNGVIRPEWESLFNEAAKLLPKKVAIMTSSHHPFTHSTCHAPSWRR</sequence>
<comment type="caution">
    <text evidence="1">The sequence shown here is derived from an EMBL/GenBank/DDBJ whole genome shotgun (WGS) entry which is preliminary data.</text>
</comment>
<accession>A0A812J891</accession>
<name>A0A812J891_9DINO</name>